<evidence type="ECO:0000313" key="1">
    <source>
        <dbReference type="EMBL" id="DBA35467.1"/>
    </source>
</evidence>
<evidence type="ECO:0000313" key="2">
    <source>
        <dbReference type="Proteomes" id="UP001303695"/>
    </source>
</evidence>
<gene>
    <name evidence="1" type="ORF">vir249_00022</name>
</gene>
<dbReference type="EMBL" id="BK063678">
    <property type="protein sequence ID" value="DBA35467.1"/>
    <property type="molecule type" value="Genomic_DNA"/>
</dbReference>
<sequence length="129" mass="15019">MFSLDTTPWKQWLEHTKEAVKQMDMLMESKYAVTIREVTTPLVPLKTGKLIGSFITDLSSTFPVTEMTFGYSAYDEKSGFNYAEYQHDIIKTSQHPIQGVQFYLRKGIYHAQETVFTEIEEDYLSCFHI</sequence>
<organism evidence="1 2">
    <name type="scientific">Caudoviricetes sp. vir249</name>
    <dbReference type="NCBI Taxonomy" id="3068355"/>
    <lineage>
        <taxon>Viruses</taxon>
        <taxon>Duplodnaviria</taxon>
        <taxon>Heunggongvirae</taxon>
        <taxon>Uroviricota</taxon>
        <taxon>Caudoviricetes</taxon>
    </lineage>
</organism>
<name>A0AA87CHT3_9CAUD</name>
<proteinExistence type="predicted"/>
<protein>
    <submittedName>
        <fullName evidence="1">Uncharacterized protein</fullName>
    </submittedName>
</protein>
<reference evidence="1 2" key="1">
    <citation type="journal article" date="2023" name="Nat. Microbiol.">
        <title>A compendium of viruses from methanogenic archaea reveals their diversity and adaptations to the gut environment.</title>
        <authorList>
            <person name="Medvedeva S."/>
            <person name="Borrel G."/>
            <person name="Krupovic M."/>
            <person name="Gribaldo S."/>
        </authorList>
    </citation>
    <scope>NUCLEOTIDE SEQUENCE [LARGE SCALE GENOMIC DNA]</scope>
</reference>
<dbReference type="RefSeq" id="YP_013605247.1">
    <property type="nucleotide sequence ID" value="NC_133254.1"/>
</dbReference>
<keyword evidence="2" id="KW-1185">Reference proteome</keyword>
<dbReference type="GeneID" id="300198887"/>
<accession>A0AA87CHT3</accession>
<dbReference type="Proteomes" id="UP001303695">
    <property type="component" value="Segment"/>
</dbReference>